<dbReference type="InterPro" id="IPR007248">
    <property type="entry name" value="Mpv17_PMP22"/>
</dbReference>
<keyword evidence="4" id="KW-1133">Transmembrane helix</keyword>
<dbReference type="Proteomes" id="UP001485043">
    <property type="component" value="Unassembled WGS sequence"/>
</dbReference>
<evidence type="ECO:0000313" key="8">
    <source>
        <dbReference type="Proteomes" id="UP001485043"/>
    </source>
</evidence>
<comment type="subcellular location">
    <subcellularLocation>
        <location evidence="1">Membrane</location>
        <topology evidence="1">Multi-pass membrane protein</topology>
    </subcellularLocation>
</comment>
<accession>A0AAW1SV53</accession>
<dbReference type="EMBL" id="JALJOV010000885">
    <property type="protein sequence ID" value="KAK9859339.1"/>
    <property type="molecule type" value="Genomic_DNA"/>
</dbReference>
<dbReference type="GO" id="GO:0005737">
    <property type="term" value="C:cytoplasm"/>
    <property type="evidence" value="ECO:0007669"/>
    <property type="project" value="TreeGrafter"/>
</dbReference>
<dbReference type="AlphaFoldDB" id="A0AAW1SV53"/>
<evidence type="ECO:0000256" key="2">
    <source>
        <dbReference type="ARBA" id="ARBA00006824"/>
    </source>
</evidence>
<evidence type="ECO:0000256" key="4">
    <source>
        <dbReference type="ARBA" id="ARBA00022989"/>
    </source>
</evidence>
<evidence type="ECO:0000256" key="6">
    <source>
        <dbReference type="SAM" id="MobiDB-lite"/>
    </source>
</evidence>
<feature type="region of interest" description="Disordered" evidence="6">
    <location>
        <begin position="468"/>
        <end position="528"/>
    </location>
</feature>
<keyword evidence="3" id="KW-0812">Transmembrane</keyword>
<evidence type="ECO:0000313" key="7">
    <source>
        <dbReference type="EMBL" id="KAK9859339.1"/>
    </source>
</evidence>
<comment type="similarity">
    <text evidence="2">Belongs to the peroxisomal membrane protein PXMP2/4 family.</text>
</comment>
<keyword evidence="8" id="KW-1185">Reference proteome</keyword>
<evidence type="ECO:0000256" key="3">
    <source>
        <dbReference type="ARBA" id="ARBA00022692"/>
    </source>
</evidence>
<dbReference type="Pfam" id="PF04117">
    <property type="entry name" value="Mpv17_PMP22"/>
    <property type="match status" value="1"/>
</dbReference>
<organism evidence="7 8">
    <name type="scientific">Apatococcus fuscideae</name>
    <dbReference type="NCBI Taxonomy" id="2026836"/>
    <lineage>
        <taxon>Eukaryota</taxon>
        <taxon>Viridiplantae</taxon>
        <taxon>Chlorophyta</taxon>
        <taxon>core chlorophytes</taxon>
        <taxon>Trebouxiophyceae</taxon>
        <taxon>Chlorellales</taxon>
        <taxon>Chlorellaceae</taxon>
        <taxon>Apatococcus</taxon>
    </lineage>
</organism>
<gene>
    <name evidence="7" type="ORF">WJX84_001347</name>
</gene>
<feature type="compositionally biased region" description="Low complexity" evidence="6">
    <location>
        <begin position="498"/>
        <end position="521"/>
    </location>
</feature>
<reference evidence="7 8" key="1">
    <citation type="journal article" date="2024" name="Nat. Commun.">
        <title>Phylogenomics reveals the evolutionary origins of lichenization in chlorophyte algae.</title>
        <authorList>
            <person name="Puginier C."/>
            <person name="Libourel C."/>
            <person name="Otte J."/>
            <person name="Skaloud P."/>
            <person name="Haon M."/>
            <person name="Grisel S."/>
            <person name="Petersen M."/>
            <person name="Berrin J.G."/>
            <person name="Delaux P.M."/>
            <person name="Dal Grande F."/>
            <person name="Keller J."/>
        </authorList>
    </citation>
    <scope>NUCLEOTIDE SEQUENCE [LARGE SCALE GENOMIC DNA]</scope>
    <source>
        <strain evidence="7 8">SAG 2523</strain>
    </source>
</reference>
<comment type="caution">
    <text evidence="7">The sequence shown here is derived from an EMBL/GenBank/DDBJ whole genome shotgun (WGS) entry which is preliminary data.</text>
</comment>
<proteinExistence type="inferred from homology"/>
<dbReference type="GO" id="GO:0016020">
    <property type="term" value="C:membrane"/>
    <property type="evidence" value="ECO:0007669"/>
    <property type="project" value="UniProtKB-SubCell"/>
</dbReference>
<dbReference type="PANTHER" id="PTHR11266:SF121">
    <property type="entry name" value="OS09G0315000 PROTEIN"/>
    <property type="match status" value="1"/>
</dbReference>
<dbReference type="PANTHER" id="PTHR11266">
    <property type="entry name" value="PEROXISOMAL MEMBRANE PROTEIN 2, PXMP2 MPV17"/>
    <property type="match status" value="1"/>
</dbReference>
<keyword evidence="5" id="KW-0472">Membrane</keyword>
<evidence type="ECO:0000256" key="5">
    <source>
        <dbReference type="ARBA" id="ARBA00023136"/>
    </source>
</evidence>
<sequence length="528" mass="57295">MGREYDQDPSSGRPFREALSQQFSIDTGSGSLASRLVNIFQDHAGHKANRHHHLSYRQLVEEAAQIISQRVQNQHPTLEVNQQQDMTLMFLQPGPSGQSMGGFAGDGYPNQGFPSCACSPKPPWDQPQAPVDCQSGVFPQGGGFGQPPGEVRMESYAGQQELQIVSNTLNATVIALAVIAVGERLLDESTFLWWQQWDIIQPVRHVTQALWHAYDGGIEKYPILAKAVISGLVYSLGDITAQSYEGRSVSEFDGARIARSGACGFLGHGPLSHFYYNALDRYFIVTPIFTDKWFTPIIKLFIDQTAWAVTWNSLYYCLLGALKGEGPDTILATIKQSWFPLVKAGWRIWPFAHAITYNYIPTEHKLLWVNMVELSWVSILSFYGQQQRERAIAAAMQDAALPPAQVACALPNAGSTGGGSVSEELLRSMETERNIIFEGSDGRISRPAAEVYVEAAIAEAAMKQLSAQQAANMPPIPTGQSSDGSSHYSNGAAGGNGSSSSSSSSNGSSPSSNGAHSSSGADTRERVK</sequence>
<evidence type="ECO:0000256" key="1">
    <source>
        <dbReference type="ARBA" id="ARBA00004141"/>
    </source>
</evidence>
<protein>
    <submittedName>
        <fullName evidence="7">Uncharacterized protein</fullName>
    </submittedName>
</protein>
<name>A0AAW1SV53_9CHLO</name>